<dbReference type="EMBL" id="BK032778">
    <property type="protein sequence ID" value="DAF59878.1"/>
    <property type="molecule type" value="Genomic_DNA"/>
</dbReference>
<reference evidence="2" key="1">
    <citation type="journal article" date="2021" name="Proc. Natl. Acad. Sci. U.S.A.">
        <title>A Catalog of Tens of Thousands of Viruses from Human Metagenomes Reveals Hidden Associations with Chronic Diseases.</title>
        <authorList>
            <person name="Tisza M.J."/>
            <person name="Buck C.B."/>
        </authorList>
    </citation>
    <scope>NUCLEOTIDE SEQUENCE</scope>
    <source>
        <strain evidence="2">CtwDi18</strain>
    </source>
</reference>
<sequence>MADGKVIIETGLDITGATKDLNNLGKTIEKEGKEIPPIKPEVKPEVEEKAKTKTKADINSLVEEVNRILKNAKTDVNINVSDEDLNIVSSRIDAILSNTQLVTSEKVKKINAEFKKIGLTGVGENVQKNVADKVEQGMNKTATATNKTTQATNKATKASKNLDKETKDLNKDLKQVGATGAKSMQQISSGANKSSKSIGGLKASLGKIAGILAAGFSIQAIVNMGKEAVNLASDLTEVQNVVDTAFGSMSQKMEDFADTAIETYGISKLTAKNIGSTYTAMARGMGQSLDEATDKALEMTGRVADIASFYNLTIDRANTIGRAVYSGETEPLKQIGVIMTEDQLAAFALANGYDTLYKNMNAAQKLEVRQAYFLSQTNLAAGDFVKTQDSWANQTKILSERWKEFLSVLGTGLIQILAPVLKFLNQFVSAMTSALTAFNKFLGINTEVSATGAAGIADIADSMDDVTSSTEAATDAQKDLLGSYDKLNVISKDTSSGATGAGGGAGAGGLDITETVDEDKTKFLDSQVGKMKKILDGFSNYVKTNFGDTFRNIGTDMKNNMSNTKTIFSGILEDIKALIPPFINYLNTDFPTMINTALATAGNVINGTWDSPNLVLSTTWDSYIYPILSKFITVGLPVLTQFETEAIDTFNTLFNVVKNIFDTLWTEGIVPFLTLLSTVWTGVMDIVANLWEEHGQPIFEGIKTAIQEIGDTILNIWDTILKPIWSTLISALAELWTEHIAPLLEKFGGFVAKLIELGLLIYNKFILPIINWFVDMFGPAIGSAISTAIEVISNIIGPIMDVVADIFSIFGGVIDFITGILTGDWEQAWQGIVDIFGGIWDTIVDVIKAPLNLVIGLINGLLTAIETGVNFVIRAVNKLSFDVPNWVPGIGGETFGFDLDETSFTKIPYLASGAVIPPNKEFMAVLGDQSSGTNIETPLKTMMEAFNAALDARGGSSHEPIILQLPNGKVIAELVWSEEEKRYKQTGSYRPKYS</sequence>
<organism evidence="2">
    <name type="scientific">Siphoviridae sp. ctwDi18</name>
    <dbReference type="NCBI Taxonomy" id="2827970"/>
    <lineage>
        <taxon>Viruses</taxon>
        <taxon>Duplodnaviria</taxon>
        <taxon>Heunggongvirae</taxon>
        <taxon>Uroviricota</taxon>
        <taxon>Caudoviricetes</taxon>
    </lineage>
</organism>
<protein>
    <submittedName>
        <fullName evidence="2">Minor tail protein</fullName>
    </submittedName>
</protein>
<name>A0A8S5T9F9_9CAUD</name>
<feature type="region of interest" description="Disordered" evidence="1">
    <location>
        <begin position="139"/>
        <end position="165"/>
    </location>
</feature>
<dbReference type="InterPro" id="IPR016024">
    <property type="entry name" value="ARM-type_fold"/>
</dbReference>
<evidence type="ECO:0000313" key="2">
    <source>
        <dbReference type="EMBL" id="DAF59878.1"/>
    </source>
</evidence>
<feature type="compositionally biased region" description="Low complexity" evidence="1">
    <location>
        <begin position="139"/>
        <end position="159"/>
    </location>
</feature>
<evidence type="ECO:0000256" key="1">
    <source>
        <dbReference type="SAM" id="MobiDB-lite"/>
    </source>
</evidence>
<proteinExistence type="predicted"/>
<accession>A0A8S5T9F9</accession>
<dbReference type="SUPFAM" id="SSF48371">
    <property type="entry name" value="ARM repeat"/>
    <property type="match status" value="1"/>
</dbReference>